<sequence length="186" mass="21248">MLPLITLETPRLVLRPLAITDAPAIQRLASDRAVANTMISITHPYPEGEAENYLSTRISEFQEQHSVAFAIERKPEKSVSGVIEIREIDREHSLAELSFWLGVEAWGRGYMSEALLSVLCFSFNDLHLNRLYAYHMLRNPASGRVLKKNGFVQEGVLRQRVQKWGVFEDVVLLAILYKDWKRNVAP</sequence>
<name>A0ABV0KQB3_9CYAN</name>
<dbReference type="InterPro" id="IPR000182">
    <property type="entry name" value="GNAT_dom"/>
</dbReference>
<keyword evidence="1" id="KW-0808">Transferase</keyword>
<dbReference type="PANTHER" id="PTHR43792:SF8">
    <property type="entry name" value="[RIBOSOMAL PROTEIN US5]-ALANINE N-ACETYLTRANSFERASE"/>
    <property type="match status" value="1"/>
</dbReference>
<accession>A0ABV0KQB3</accession>
<dbReference type="EMBL" id="JAMPLM010000034">
    <property type="protein sequence ID" value="MEP1061431.1"/>
    <property type="molecule type" value="Genomic_DNA"/>
</dbReference>
<dbReference type="SUPFAM" id="SSF55729">
    <property type="entry name" value="Acyl-CoA N-acyltransferases (Nat)"/>
    <property type="match status" value="1"/>
</dbReference>
<evidence type="ECO:0000256" key="2">
    <source>
        <dbReference type="ARBA" id="ARBA00023315"/>
    </source>
</evidence>
<dbReference type="PROSITE" id="PS51186">
    <property type="entry name" value="GNAT"/>
    <property type="match status" value="1"/>
</dbReference>
<proteinExistence type="inferred from homology"/>
<evidence type="ECO:0000259" key="4">
    <source>
        <dbReference type="PROSITE" id="PS51186"/>
    </source>
</evidence>
<dbReference type="InterPro" id="IPR051531">
    <property type="entry name" value="N-acetyltransferase"/>
</dbReference>
<dbReference type="Proteomes" id="UP001476950">
    <property type="component" value="Unassembled WGS sequence"/>
</dbReference>
<feature type="domain" description="N-acetyltransferase" evidence="4">
    <location>
        <begin position="12"/>
        <end position="182"/>
    </location>
</feature>
<keyword evidence="2" id="KW-0012">Acyltransferase</keyword>
<evidence type="ECO:0000256" key="3">
    <source>
        <dbReference type="ARBA" id="ARBA00038502"/>
    </source>
</evidence>
<evidence type="ECO:0000256" key="1">
    <source>
        <dbReference type="ARBA" id="ARBA00022679"/>
    </source>
</evidence>
<organism evidence="5 6">
    <name type="scientific">Stenomitos frigidus AS-A4</name>
    <dbReference type="NCBI Taxonomy" id="2933935"/>
    <lineage>
        <taxon>Bacteria</taxon>
        <taxon>Bacillati</taxon>
        <taxon>Cyanobacteriota</taxon>
        <taxon>Cyanophyceae</taxon>
        <taxon>Leptolyngbyales</taxon>
        <taxon>Leptolyngbyaceae</taxon>
        <taxon>Stenomitos</taxon>
    </lineage>
</organism>
<keyword evidence="6" id="KW-1185">Reference proteome</keyword>
<dbReference type="PANTHER" id="PTHR43792">
    <property type="entry name" value="GNAT FAMILY, PUTATIVE (AFU_ORTHOLOGUE AFUA_3G00765)-RELATED-RELATED"/>
    <property type="match status" value="1"/>
</dbReference>
<dbReference type="RefSeq" id="WP_190449215.1">
    <property type="nucleotide sequence ID" value="NZ_JAMPLM010000034.1"/>
</dbReference>
<gene>
    <name evidence="5" type="ORF">NDI38_23660</name>
</gene>
<comment type="caution">
    <text evidence="5">The sequence shown here is derived from an EMBL/GenBank/DDBJ whole genome shotgun (WGS) entry which is preliminary data.</text>
</comment>
<dbReference type="InterPro" id="IPR016181">
    <property type="entry name" value="Acyl_CoA_acyltransferase"/>
</dbReference>
<evidence type="ECO:0000313" key="6">
    <source>
        <dbReference type="Proteomes" id="UP001476950"/>
    </source>
</evidence>
<dbReference type="Pfam" id="PF13302">
    <property type="entry name" value="Acetyltransf_3"/>
    <property type="match status" value="1"/>
</dbReference>
<evidence type="ECO:0000313" key="5">
    <source>
        <dbReference type="EMBL" id="MEP1061431.1"/>
    </source>
</evidence>
<protein>
    <submittedName>
        <fullName evidence="5">GNAT family N-acetyltransferase</fullName>
    </submittedName>
</protein>
<reference evidence="5 6" key="1">
    <citation type="submission" date="2022-04" db="EMBL/GenBank/DDBJ databases">
        <title>Positive selection, recombination, and allopatry shape intraspecific diversity of widespread and dominant cyanobacteria.</title>
        <authorList>
            <person name="Wei J."/>
            <person name="Shu W."/>
            <person name="Hu C."/>
        </authorList>
    </citation>
    <scope>NUCLEOTIDE SEQUENCE [LARGE SCALE GENOMIC DNA]</scope>
    <source>
        <strain evidence="5 6">AS-A4</strain>
    </source>
</reference>
<dbReference type="Gene3D" id="3.40.630.30">
    <property type="match status" value="1"/>
</dbReference>
<comment type="similarity">
    <text evidence="3">Belongs to the acetyltransferase family. RimJ subfamily.</text>
</comment>